<evidence type="ECO:0000313" key="2">
    <source>
        <dbReference type="Proteomes" id="UP000026915"/>
    </source>
</evidence>
<name>A0A061G589_THECC</name>
<gene>
    <name evidence="1" type="ORF">TCM_014381</name>
</gene>
<dbReference type="eggNOG" id="KOG1075">
    <property type="taxonomic scope" value="Eukaryota"/>
</dbReference>
<dbReference type="AlphaFoldDB" id="A0A061G589"/>
<dbReference type="HOGENOM" id="CLU_1112955_0_0_1"/>
<reference evidence="1 2" key="1">
    <citation type="journal article" date="2013" name="Genome Biol.">
        <title>The genome sequence of the most widely cultivated cacao type and its use to identify candidate genes regulating pod color.</title>
        <authorList>
            <person name="Motamayor J.C."/>
            <person name="Mockaitis K."/>
            <person name="Schmutz J."/>
            <person name="Haiminen N."/>
            <person name="Iii D.L."/>
            <person name="Cornejo O."/>
            <person name="Findley S.D."/>
            <person name="Zheng P."/>
            <person name="Utro F."/>
            <person name="Royaert S."/>
            <person name="Saski C."/>
            <person name="Jenkins J."/>
            <person name="Podicheti R."/>
            <person name="Zhao M."/>
            <person name="Scheffler B.E."/>
            <person name="Stack J.C."/>
            <person name="Feltus F.A."/>
            <person name="Mustiga G.M."/>
            <person name="Amores F."/>
            <person name="Phillips W."/>
            <person name="Marelli J.P."/>
            <person name="May G.D."/>
            <person name="Shapiro H."/>
            <person name="Ma J."/>
            <person name="Bustamante C.D."/>
            <person name="Schnell R.J."/>
            <person name="Main D."/>
            <person name="Gilbert D."/>
            <person name="Parida L."/>
            <person name="Kuhn D.N."/>
        </authorList>
    </citation>
    <scope>NUCLEOTIDE SEQUENCE [LARGE SCALE GENOMIC DNA]</scope>
    <source>
        <strain evidence="2">cv. Matina 1-6</strain>
    </source>
</reference>
<dbReference type="PANTHER" id="PTHR46890">
    <property type="entry name" value="NON-LTR RETROLELEMENT REVERSE TRANSCRIPTASE-LIKE PROTEIN-RELATED"/>
    <property type="match status" value="1"/>
</dbReference>
<organism evidence="1 2">
    <name type="scientific">Theobroma cacao</name>
    <name type="common">Cacao</name>
    <name type="synonym">Cocoa</name>
    <dbReference type="NCBI Taxonomy" id="3641"/>
    <lineage>
        <taxon>Eukaryota</taxon>
        <taxon>Viridiplantae</taxon>
        <taxon>Streptophyta</taxon>
        <taxon>Embryophyta</taxon>
        <taxon>Tracheophyta</taxon>
        <taxon>Spermatophyta</taxon>
        <taxon>Magnoliopsida</taxon>
        <taxon>eudicotyledons</taxon>
        <taxon>Gunneridae</taxon>
        <taxon>Pentapetalae</taxon>
        <taxon>rosids</taxon>
        <taxon>malvids</taxon>
        <taxon>Malvales</taxon>
        <taxon>Malvaceae</taxon>
        <taxon>Byttnerioideae</taxon>
        <taxon>Theobroma</taxon>
    </lineage>
</organism>
<dbReference type="STRING" id="3641.A0A061G589"/>
<dbReference type="Proteomes" id="UP000026915">
    <property type="component" value="Chromosome 3"/>
</dbReference>
<accession>A0A061G589</accession>
<dbReference type="EMBL" id="CM001881">
    <property type="protein sequence ID" value="EOY22164.1"/>
    <property type="molecule type" value="Genomic_DNA"/>
</dbReference>
<sequence length="250" mass="27874">MTVKWSPSVLDSKRPMSGCSDRSDRALLEFNNLGPNLHIAPIIQIALLLSQLLVPICNSFASSSNSGEFMHTHSRPCKFLSINRYFSHHFLFSQSSTRGLRYIFPPLIKATELRQGSPERREDNDVPCAIPSLHEVQEAIFDIAKNSVVGPDGLSSFFYKHCWSIISKDLLEVVTGFFQGATLPKGMTSTTPVLLPKNSNPLNWSDIRPSSLCTVFNKISTKILANRLSKLLLALISDNQNGFVSQKAHW</sequence>
<evidence type="ECO:0000313" key="1">
    <source>
        <dbReference type="EMBL" id="EOY22164.1"/>
    </source>
</evidence>
<keyword evidence="2" id="KW-1185">Reference proteome</keyword>
<proteinExistence type="predicted"/>
<protein>
    <recommendedName>
        <fullName evidence="3">Reverse transcriptase domain-containing protein</fullName>
    </recommendedName>
</protein>
<evidence type="ECO:0008006" key="3">
    <source>
        <dbReference type="Google" id="ProtNLM"/>
    </source>
</evidence>
<dbReference type="Gramene" id="EOY22164">
    <property type="protein sequence ID" value="EOY22164"/>
    <property type="gene ID" value="TCM_014381"/>
</dbReference>
<dbReference type="InterPro" id="IPR052343">
    <property type="entry name" value="Retrotransposon-Effector_Assoc"/>
</dbReference>
<dbReference type="PANTHER" id="PTHR46890:SF48">
    <property type="entry name" value="RNA-DIRECTED DNA POLYMERASE"/>
    <property type="match status" value="1"/>
</dbReference>
<dbReference type="InParanoid" id="A0A061G589"/>